<organism evidence="3">
    <name type="scientific">Thrips palmi</name>
    <name type="common">Melon thrips</name>
    <dbReference type="NCBI Taxonomy" id="161013"/>
    <lineage>
        <taxon>Eukaryota</taxon>
        <taxon>Metazoa</taxon>
        <taxon>Ecdysozoa</taxon>
        <taxon>Arthropoda</taxon>
        <taxon>Hexapoda</taxon>
        <taxon>Insecta</taxon>
        <taxon>Pterygota</taxon>
        <taxon>Neoptera</taxon>
        <taxon>Paraneoptera</taxon>
        <taxon>Thysanoptera</taxon>
        <taxon>Terebrantia</taxon>
        <taxon>Thripoidea</taxon>
        <taxon>Thripidae</taxon>
        <taxon>Thrips</taxon>
    </lineage>
</organism>
<name>A0A6P8Z917_THRPL</name>
<keyword evidence="2" id="KW-1185">Reference proteome</keyword>
<dbReference type="RefSeq" id="XP_034247050.1">
    <property type="nucleotide sequence ID" value="XM_034391159.1"/>
</dbReference>
<reference evidence="3" key="1">
    <citation type="submission" date="2025-08" db="UniProtKB">
        <authorList>
            <consortium name="RefSeq"/>
        </authorList>
    </citation>
    <scope>IDENTIFICATION</scope>
    <source>
        <tissue evidence="3">Total insect</tissue>
    </source>
</reference>
<dbReference type="Proteomes" id="UP000515158">
    <property type="component" value="Unplaced"/>
</dbReference>
<dbReference type="GeneID" id="117648590"/>
<evidence type="ECO:0000313" key="3">
    <source>
        <dbReference type="RefSeq" id="XP_034247050.1"/>
    </source>
</evidence>
<gene>
    <name evidence="3" type="primary">LOC117648590</name>
</gene>
<dbReference type="AlphaFoldDB" id="A0A6P8Z917"/>
<evidence type="ECO:0000313" key="2">
    <source>
        <dbReference type="Proteomes" id="UP000515158"/>
    </source>
</evidence>
<sequence length="78" mass="8422">MPEAPADAEEEEDASCNNSAAPAPMVQPSTPGKAEAEDEEEVYRQQVKALFANGQRTAIGPRGHFLCNPDPSVWEQPL</sequence>
<evidence type="ECO:0000256" key="1">
    <source>
        <dbReference type="SAM" id="MobiDB-lite"/>
    </source>
</evidence>
<accession>A0A6P8Z917</accession>
<feature type="region of interest" description="Disordered" evidence="1">
    <location>
        <begin position="59"/>
        <end position="78"/>
    </location>
</feature>
<feature type="region of interest" description="Disordered" evidence="1">
    <location>
        <begin position="1"/>
        <end position="41"/>
    </location>
</feature>
<feature type="compositionally biased region" description="Acidic residues" evidence="1">
    <location>
        <begin position="1"/>
        <end position="14"/>
    </location>
</feature>
<proteinExistence type="predicted"/>
<protein>
    <submittedName>
        <fullName evidence="3">Uncharacterized protein LOC117648590 isoform X2</fullName>
    </submittedName>
</protein>